<dbReference type="AlphaFoldDB" id="A0A1A9F469"/>
<reference evidence="2" key="1">
    <citation type="submission" date="2016-05" db="EMBL/GenBank/DDBJ databases">
        <authorList>
            <person name="Baek K."/>
            <person name="Yang S.-J."/>
        </authorList>
    </citation>
    <scope>NUCLEOTIDE SEQUENCE [LARGE SCALE GENOMIC DNA]</scope>
    <source>
        <strain evidence="2">ST58-10</strain>
    </source>
</reference>
<dbReference type="Proteomes" id="UP000078070">
    <property type="component" value="Chromosome"/>
</dbReference>
<sequence>MELWLTARLPEAQKRRIDDWLSQHPQQAAYWQALQQDQRLLAQLDPVHDERNLDDYALASRHTQPARPWRRWPALPTLAAFALGSLCSALLIPLWTTVPTEPANRPAFVQSALQAHALYSVEVRHPVEVGEQEQAHLLKWLSKRLDRPLAAPDLSGLGFQLLGGRLLPAPDGPAAQLMYQDTGGERITLYIAAAADSQPSSFLFSEHRGVSTFYWVDGHWGYSLSGRIDQARLSQLSSQVYQALVL</sequence>
<dbReference type="EMBL" id="CP015839">
    <property type="protein sequence ID" value="ANG65124.1"/>
    <property type="molecule type" value="Genomic_DNA"/>
</dbReference>
<reference evidence="1 2" key="2">
    <citation type="journal article" date="2018" name="Int. J. Syst. Evol. Microbiol.">
        <title>Marinobacterium aestuarii sp. nov., a benzene-degrading marine bacterium isolated from estuary sediment.</title>
        <authorList>
            <person name="Bae S.S."/>
            <person name="Jung J."/>
            <person name="Chung D."/>
            <person name="Baek K."/>
        </authorList>
    </citation>
    <scope>NUCLEOTIDE SEQUENCE [LARGE SCALE GENOMIC DNA]</scope>
    <source>
        <strain evidence="1 2">ST58-10</strain>
    </source>
</reference>
<evidence type="ECO:0000313" key="2">
    <source>
        <dbReference type="Proteomes" id="UP000078070"/>
    </source>
</evidence>
<keyword evidence="2" id="KW-1185">Reference proteome</keyword>
<organism evidence="1 2">
    <name type="scientific">Marinobacterium aestuarii</name>
    <dbReference type="NCBI Taxonomy" id="1821621"/>
    <lineage>
        <taxon>Bacteria</taxon>
        <taxon>Pseudomonadati</taxon>
        <taxon>Pseudomonadota</taxon>
        <taxon>Gammaproteobacteria</taxon>
        <taxon>Oceanospirillales</taxon>
        <taxon>Oceanospirillaceae</taxon>
        <taxon>Marinobacterium</taxon>
    </lineage>
</organism>
<dbReference type="KEGG" id="mars:A8C75_06310"/>
<proteinExistence type="predicted"/>
<name>A0A1A9F469_9GAMM</name>
<evidence type="ECO:0000313" key="1">
    <source>
        <dbReference type="EMBL" id="ANG65124.1"/>
    </source>
</evidence>
<accession>A0A1A9F469</accession>
<gene>
    <name evidence="1" type="ORF">A8C75_06310</name>
</gene>
<evidence type="ECO:0008006" key="3">
    <source>
        <dbReference type="Google" id="ProtNLM"/>
    </source>
</evidence>
<protein>
    <recommendedName>
        <fullName evidence="3">Anti-sigma factor</fullName>
    </recommendedName>
</protein>
<dbReference type="STRING" id="1821621.A8C75_06310"/>